<feature type="compositionally biased region" description="Low complexity" evidence="6">
    <location>
        <begin position="240"/>
        <end position="258"/>
    </location>
</feature>
<name>A0AAV1WM08_LUPLU</name>
<dbReference type="EMBL" id="CAXHTB010000007">
    <property type="protein sequence ID" value="CAL0310117.1"/>
    <property type="molecule type" value="Genomic_DNA"/>
</dbReference>
<organism evidence="8 9">
    <name type="scientific">Lupinus luteus</name>
    <name type="common">European yellow lupine</name>
    <dbReference type="NCBI Taxonomy" id="3873"/>
    <lineage>
        <taxon>Eukaryota</taxon>
        <taxon>Viridiplantae</taxon>
        <taxon>Streptophyta</taxon>
        <taxon>Embryophyta</taxon>
        <taxon>Tracheophyta</taxon>
        <taxon>Spermatophyta</taxon>
        <taxon>Magnoliopsida</taxon>
        <taxon>eudicotyledons</taxon>
        <taxon>Gunneridae</taxon>
        <taxon>Pentapetalae</taxon>
        <taxon>rosids</taxon>
        <taxon>fabids</taxon>
        <taxon>Fabales</taxon>
        <taxon>Fabaceae</taxon>
        <taxon>Papilionoideae</taxon>
        <taxon>50 kb inversion clade</taxon>
        <taxon>genistoids sensu lato</taxon>
        <taxon>core genistoids</taxon>
        <taxon>Genisteae</taxon>
        <taxon>Lupinus</taxon>
    </lineage>
</organism>
<feature type="region of interest" description="Disordered" evidence="6">
    <location>
        <begin position="240"/>
        <end position="350"/>
    </location>
</feature>
<dbReference type="InterPro" id="IPR039361">
    <property type="entry name" value="Cyclin"/>
</dbReference>
<keyword evidence="5" id="KW-0195">Cyclin</keyword>
<dbReference type="InterPro" id="IPR036915">
    <property type="entry name" value="Cyclin-like_sf"/>
</dbReference>
<accession>A0AAV1WM08</accession>
<dbReference type="Gene3D" id="1.10.472.10">
    <property type="entry name" value="Cyclin-like"/>
    <property type="match status" value="2"/>
</dbReference>
<protein>
    <recommendedName>
        <fullName evidence="4">B-like cyclin</fullName>
    </recommendedName>
</protein>
<evidence type="ECO:0000256" key="2">
    <source>
        <dbReference type="ARBA" id="ARBA00022618"/>
    </source>
</evidence>
<comment type="caution">
    <text evidence="8">The sequence shown here is derived from an EMBL/GenBank/DDBJ whole genome shotgun (WGS) entry which is preliminary data.</text>
</comment>
<evidence type="ECO:0000256" key="5">
    <source>
        <dbReference type="RuleBase" id="RU000383"/>
    </source>
</evidence>
<proteinExistence type="inferred from homology"/>
<feature type="compositionally biased region" description="Polar residues" evidence="6">
    <location>
        <begin position="259"/>
        <end position="274"/>
    </location>
</feature>
<reference evidence="8 9" key="1">
    <citation type="submission" date="2024-03" db="EMBL/GenBank/DDBJ databases">
        <authorList>
            <person name="Martinez-Hernandez J."/>
        </authorList>
    </citation>
    <scope>NUCLEOTIDE SEQUENCE [LARGE SCALE GENOMIC DNA]</scope>
</reference>
<feature type="compositionally biased region" description="Basic and acidic residues" evidence="6">
    <location>
        <begin position="278"/>
        <end position="289"/>
    </location>
</feature>
<evidence type="ECO:0000256" key="1">
    <source>
        <dbReference type="ARBA" id="ARBA00011177"/>
    </source>
</evidence>
<dbReference type="PANTHER" id="PTHR10177">
    <property type="entry name" value="CYCLINS"/>
    <property type="match status" value="1"/>
</dbReference>
<comment type="similarity">
    <text evidence="5">Belongs to the cyclin family.</text>
</comment>
<evidence type="ECO:0000259" key="7">
    <source>
        <dbReference type="SMART" id="SM00385"/>
    </source>
</evidence>
<dbReference type="Pfam" id="PF00134">
    <property type="entry name" value="Cyclin_N"/>
    <property type="match status" value="1"/>
</dbReference>
<dbReference type="SUPFAM" id="SSF47954">
    <property type="entry name" value="Cyclin-like"/>
    <property type="match status" value="1"/>
</dbReference>
<evidence type="ECO:0000256" key="3">
    <source>
        <dbReference type="ARBA" id="ARBA00023306"/>
    </source>
</evidence>
<evidence type="ECO:0000256" key="6">
    <source>
        <dbReference type="SAM" id="MobiDB-lite"/>
    </source>
</evidence>
<evidence type="ECO:0000256" key="4">
    <source>
        <dbReference type="ARBA" id="ARBA00032263"/>
    </source>
</evidence>
<feature type="domain" description="Cyclin-like" evidence="7">
    <location>
        <begin position="41"/>
        <end position="131"/>
    </location>
</feature>
<dbReference type="GO" id="GO:0051301">
    <property type="term" value="P:cell division"/>
    <property type="evidence" value="ECO:0007669"/>
    <property type="project" value="UniProtKB-KW"/>
</dbReference>
<comment type="subunit">
    <text evidence="1">Interacts with the CDC2 protein kinase to form a serine/threonine kinase holoenzyme complex also known as maturation promoting factor (MPF). The cyclin subunit imparts substrate specificity to the complex.</text>
</comment>
<keyword evidence="3" id="KW-0131">Cell cycle</keyword>
<feature type="compositionally biased region" description="Basic and acidic residues" evidence="6">
    <location>
        <begin position="325"/>
        <end position="336"/>
    </location>
</feature>
<dbReference type="SMART" id="SM00385">
    <property type="entry name" value="CYCLIN"/>
    <property type="match status" value="1"/>
</dbReference>
<keyword evidence="2" id="KW-0132">Cell division</keyword>
<dbReference type="Proteomes" id="UP001497480">
    <property type="component" value="Unassembled WGS sequence"/>
</dbReference>
<keyword evidence="9" id="KW-1185">Reference proteome</keyword>
<sequence>MGSIPEFLIPTLMEVKAITHYLEIESSFMPEPTFYANPANLKIRRLAVSIIARHWTSGKTDAYVPYLAMNYFDRFASRNPDSDAKVPLVAICCLTLAAKMRTKSFSLDMIPTDIYDFKHKRIRRMELRILEGLEWKMRPVTPFNFLDHIYPTFLNVGGFKRRCINQIIVQAQGEDDFIGHKPSDFAYSCFLAATLIWNHSKFLSIEIPDHKSRLHYDLATLCRKKNIWIECTEWKEASSSKAAAAKPRGISDSSSSSSAMVTFQEPSEGSSSRTGAAAEKESDQQRPEAVETSEETAAADTGTVSGQQRLEALPGQPEDVPSETESEKQRRLDRGKAVAVSEVERDDEDEEDPLAQFFQDMLKRAGTSIQGNVPAAEAIAPRRQMDFDLTWPTDDPFIDESRTPTIRHHATQPLNVELHQMNEDIGCCKYLTCGCCNP</sequence>
<evidence type="ECO:0000313" key="8">
    <source>
        <dbReference type="EMBL" id="CAL0310117.1"/>
    </source>
</evidence>
<dbReference type="AlphaFoldDB" id="A0AAV1WM08"/>
<dbReference type="InterPro" id="IPR006671">
    <property type="entry name" value="Cyclin_N"/>
</dbReference>
<dbReference type="InterPro" id="IPR013763">
    <property type="entry name" value="Cyclin-like_dom"/>
</dbReference>
<evidence type="ECO:0000313" key="9">
    <source>
        <dbReference type="Proteomes" id="UP001497480"/>
    </source>
</evidence>
<gene>
    <name evidence="8" type="ORF">LLUT_LOCUS11177</name>
</gene>